<feature type="region of interest" description="Disordered" evidence="1">
    <location>
        <begin position="46"/>
        <end position="65"/>
    </location>
</feature>
<evidence type="ECO:0000256" key="1">
    <source>
        <dbReference type="SAM" id="MobiDB-lite"/>
    </source>
</evidence>
<dbReference type="EMBL" id="LT630450">
    <property type="protein sequence ID" value="SFV72592.1"/>
    <property type="molecule type" value="Genomic_DNA"/>
</dbReference>
<feature type="compositionally biased region" description="Basic and acidic residues" evidence="1">
    <location>
        <begin position="1"/>
        <end position="12"/>
    </location>
</feature>
<protein>
    <submittedName>
        <fullName evidence="2">Uncharacterized protein</fullName>
    </submittedName>
</protein>
<feature type="region of interest" description="Disordered" evidence="1">
    <location>
        <begin position="84"/>
        <end position="103"/>
    </location>
</feature>
<keyword evidence="3" id="KW-1185">Reference proteome</keyword>
<proteinExistence type="predicted"/>
<dbReference type="AlphaFoldDB" id="A0A1K1LD09"/>
<feature type="region of interest" description="Disordered" evidence="1">
    <location>
        <begin position="1"/>
        <end position="41"/>
    </location>
</feature>
<evidence type="ECO:0000313" key="2">
    <source>
        <dbReference type="EMBL" id="SFV72592.1"/>
    </source>
</evidence>
<accession>A0A1K1LD09</accession>
<evidence type="ECO:0000313" key="3">
    <source>
        <dbReference type="Proteomes" id="UP000186323"/>
    </source>
</evidence>
<gene>
    <name evidence="2" type="ORF">DESPIGER_0712</name>
</gene>
<dbReference type="KEGG" id="dpg:DESPIGER_0712"/>
<reference evidence="3" key="1">
    <citation type="submission" date="2016-10" db="EMBL/GenBank/DDBJ databases">
        <authorList>
            <person name="Wegmann U."/>
        </authorList>
    </citation>
    <scope>NUCLEOTIDE SEQUENCE [LARGE SCALE GENOMIC DNA]</scope>
</reference>
<name>A0A1K1LD09_9BACT</name>
<organism evidence="2 3">
    <name type="scientific">Desulfovibrio piger</name>
    <dbReference type="NCBI Taxonomy" id="901"/>
    <lineage>
        <taxon>Bacteria</taxon>
        <taxon>Pseudomonadati</taxon>
        <taxon>Thermodesulfobacteriota</taxon>
        <taxon>Desulfovibrionia</taxon>
        <taxon>Desulfovibrionales</taxon>
        <taxon>Desulfovibrionaceae</taxon>
        <taxon>Desulfovibrio</taxon>
    </lineage>
</organism>
<sequence length="103" mass="11431">MEQDRQQEEQGRTHGLSFGKSDGRGERVAGGGNGFKRKGTRICRRAPGFGSRRHKLKPGWSPVRMPARRMKAAACCQAAVQKRGAMKKAPDQGGLHRWRYASP</sequence>
<dbReference type="Proteomes" id="UP000186323">
    <property type="component" value="Chromosome I"/>
</dbReference>